<comment type="caution">
    <text evidence="1">The sequence shown here is derived from an EMBL/GenBank/DDBJ whole genome shotgun (WGS) entry which is preliminary data.</text>
</comment>
<keyword evidence="2" id="KW-1185">Reference proteome</keyword>
<dbReference type="Proteomes" id="UP000198406">
    <property type="component" value="Unassembled WGS sequence"/>
</dbReference>
<dbReference type="EMBL" id="BDSP01000283">
    <property type="protein sequence ID" value="GAX28951.1"/>
    <property type="molecule type" value="Genomic_DNA"/>
</dbReference>
<gene>
    <name evidence="1" type="ORF">FisN_20Lh277</name>
</gene>
<evidence type="ECO:0000313" key="2">
    <source>
        <dbReference type="Proteomes" id="UP000198406"/>
    </source>
</evidence>
<reference evidence="1 2" key="1">
    <citation type="journal article" date="2015" name="Plant Cell">
        <title>Oil accumulation by the oleaginous diatom Fistulifera solaris as revealed by the genome and transcriptome.</title>
        <authorList>
            <person name="Tanaka T."/>
            <person name="Maeda Y."/>
            <person name="Veluchamy A."/>
            <person name="Tanaka M."/>
            <person name="Abida H."/>
            <person name="Marechal E."/>
            <person name="Bowler C."/>
            <person name="Muto M."/>
            <person name="Sunaga Y."/>
            <person name="Tanaka M."/>
            <person name="Yoshino T."/>
            <person name="Taniguchi T."/>
            <person name="Fukuda Y."/>
            <person name="Nemoto M."/>
            <person name="Matsumoto M."/>
            <person name="Wong P.S."/>
            <person name="Aburatani S."/>
            <person name="Fujibuchi W."/>
        </authorList>
    </citation>
    <scope>NUCLEOTIDE SEQUENCE [LARGE SCALE GENOMIC DNA]</scope>
    <source>
        <strain evidence="1 2">JPCC DA0580</strain>
    </source>
</reference>
<organism evidence="1 2">
    <name type="scientific">Fistulifera solaris</name>
    <name type="common">Oleaginous diatom</name>
    <dbReference type="NCBI Taxonomy" id="1519565"/>
    <lineage>
        <taxon>Eukaryota</taxon>
        <taxon>Sar</taxon>
        <taxon>Stramenopiles</taxon>
        <taxon>Ochrophyta</taxon>
        <taxon>Bacillariophyta</taxon>
        <taxon>Bacillariophyceae</taxon>
        <taxon>Bacillariophycidae</taxon>
        <taxon>Naviculales</taxon>
        <taxon>Naviculaceae</taxon>
        <taxon>Fistulifera</taxon>
    </lineage>
</organism>
<sequence>MRLQTLRRISALATKRGSVTRIPIRSASVNLQDWSSSKAEHEKLMVRMSIQKLLEVANDESPNEEKLHELERSLLAVQSRLEEAQLCISDCQDVANIDSIDEELRTADMALEAVGAAMVDFLEASRDMDETQRLNDVRKEYVTRFKGLRNQLEELVRQHRCEVDEVTR</sequence>
<accession>A0A1Z5KSH8</accession>
<dbReference type="InParanoid" id="A0A1Z5KSH8"/>
<protein>
    <submittedName>
        <fullName evidence="1">Uncharacterized protein</fullName>
    </submittedName>
</protein>
<dbReference type="OrthoDB" id="47117at2759"/>
<dbReference type="AlphaFoldDB" id="A0A1Z5KSH8"/>
<name>A0A1Z5KSH8_FISSO</name>
<proteinExistence type="predicted"/>
<evidence type="ECO:0000313" key="1">
    <source>
        <dbReference type="EMBL" id="GAX28951.1"/>
    </source>
</evidence>